<keyword evidence="6" id="KW-1185">Reference proteome</keyword>
<evidence type="ECO:0000256" key="1">
    <source>
        <dbReference type="ARBA" id="ARBA00008535"/>
    </source>
</evidence>
<dbReference type="PROSITE" id="PS51720">
    <property type="entry name" value="G_AIG1"/>
    <property type="match status" value="1"/>
</dbReference>
<name>A0A673LEF8_9TELE</name>
<evidence type="ECO:0000256" key="2">
    <source>
        <dbReference type="ARBA" id="ARBA00022741"/>
    </source>
</evidence>
<feature type="domain" description="AIG1-type G" evidence="4">
    <location>
        <begin position="112"/>
        <end position="200"/>
    </location>
</feature>
<dbReference type="Ensembl" id="ENSSRHT00000076624.1">
    <property type="protein sequence ID" value="ENSSRHP00000074593.1"/>
    <property type="gene ID" value="ENSSRHG00000037033.1"/>
</dbReference>
<dbReference type="GO" id="GO:0005525">
    <property type="term" value="F:GTP binding"/>
    <property type="evidence" value="ECO:0007669"/>
    <property type="project" value="UniProtKB-KW"/>
</dbReference>
<dbReference type="InterPro" id="IPR006703">
    <property type="entry name" value="G_AIG1"/>
</dbReference>
<proteinExistence type="inferred from homology"/>
<protein>
    <recommendedName>
        <fullName evidence="4">AIG1-type G domain-containing protein</fullName>
    </recommendedName>
</protein>
<dbReference type="Proteomes" id="UP000472270">
    <property type="component" value="Unassembled WGS sequence"/>
</dbReference>
<evidence type="ECO:0000256" key="3">
    <source>
        <dbReference type="ARBA" id="ARBA00023134"/>
    </source>
</evidence>
<dbReference type="PANTHER" id="PTHR10903:SF188">
    <property type="entry name" value="GTPASE IMAP FAMILY MEMBER 2-LIKE-RELATED"/>
    <property type="match status" value="1"/>
</dbReference>
<dbReference type="InterPro" id="IPR027417">
    <property type="entry name" value="P-loop_NTPase"/>
</dbReference>
<reference evidence="5" key="2">
    <citation type="submission" date="2025-09" db="UniProtKB">
        <authorList>
            <consortium name="Ensembl"/>
        </authorList>
    </citation>
    <scope>IDENTIFICATION</scope>
</reference>
<dbReference type="Gene3D" id="3.40.50.300">
    <property type="entry name" value="P-loop containing nucleotide triphosphate hydrolases"/>
    <property type="match status" value="2"/>
</dbReference>
<dbReference type="PANTHER" id="PTHR10903">
    <property type="entry name" value="GTPASE, IMAP FAMILY MEMBER-RELATED"/>
    <property type="match status" value="1"/>
</dbReference>
<keyword evidence="2" id="KW-0547">Nucleotide-binding</keyword>
<reference evidence="5" key="1">
    <citation type="submission" date="2025-08" db="UniProtKB">
        <authorList>
            <consortium name="Ensembl"/>
        </authorList>
    </citation>
    <scope>IDENTIFICATION</scope>
</reference>
<evidence type="ECO:0000259" key="4">
    <source>
        <dbReference type="PROSITE" id="PS51720"/>
    </source>
</evidence>
<comment type="similarity">
    <text evidence="1">Belongs to the TRAFAC class TrmE-Era-EngA-EngB-Septin-like GTPase superfamily. AIG1/Toc34/Toc159-like paraseptin GTPase family. IAN subfamily.</text>
</comment>
<dbReference type="AlphaFoldDB" id="A0A673LEF8"/>
<evidence type="ECO:0000313" key="5">
    <source>
        <dbReference type="Ensembl" id="ENSSRHP00000074593.1"/>
    </source>
</evidence>
<dbReference type="SUPFAM" id="SSF52540">
    <property type="entry name" value="P-loop containing nucleoside triphosphate hydrolases"/>
    <property type="match status" value="2"/>
</dbReference>
<sequence>MYSFGAHIFSLSSSPDEPVIRILLMGRNGSGKSSSGNAILGEKRFKVQKLRKKHESEVCEGQTQIGGKNDDGGKCIMKQMRRNHSMETLRINFSGESAAADPDEINVITERKDQIRLVLLGKTGSGKSATANTIIGRNLFKCSASSTSQTKRCQSEARVRFGRKISVIDTPGLYDTELSEEERNRNFRFRRFRNRNWMRK</sequence>
<dbReference type="Pfam" id="PF04548">
    <property type="entry name" value="AIG1"/>
    <property type="match status" value="2"/>
</dbReference>
<organism evidence="5 6">
    <name type="scientific">Sinocyclocheilus rhinocerous</name>
    <dbReference type="NCBI Taxonomy" id="307959"/>
    <lineage>
        <taxon>Eukaryota</taxon>
        <taxon>Metazoa</taxon>
        <taxon>Chordata</taxon>
        <taxon>Craniata</taxon>
        <taxon>Vertebrata</taxon>
        <taxon>Euteleostomi</taxon>
        <taxon>Actinopterygii</taxon>
        <taxon>Neopterygii</taxon>
        <taxon>Teleostei</taxon>
        <taxon>Ostariophysi</taxon>
        <taxon>Cypriniformes</taxon>
        <taxon>Cyprinidae</taxon>
        <taxon>Cyprininae</taxon>
        <taxon>Sinocyclocheilus</taxon>
    </lineage>
</organism>
<evidence type="ECO:0000313" key="6">
    <source>
        <dbReference type="Proteomes" id="UP000472270"/>
    </source>
</evidence>
<accession>A0A673LEF8</accession>
<keyword evidence="3" id="KW-0342">GTP-binding</keyword>
<dbReference type="InterPro" id="IPR045058">
    <property type="entry name" value="GIMA/IAN/Toc"/>
</dbReference>